<feature type="transmembrane region" description="Helical" evidence="1">
    <location>
        <begin position="7"/>
        <end position="26"/>
    </location>
</feature>
<evidence type="ECO:0008006" key="4">
    <source>
        <dbReference type="Google" id="ProtNLM"/>
    </source>
</evidence>
<evidence type="ECO:0000256" key="1">
    <source>
        <dbReference type="SAM" id="Phobius"/>
    </source>
</evidence>
<feature type="transmembrane region" description="Helical" evidence="1">
    <location>
        <begin position="224"/>
        <end position="246"/>
    </location>
</feature>
<dbReference type="Proteomes" id="UP000277811">
    <property type="component" value="Unassembled WGS sequence"/>
</dbReference>
<dbReference type="PANTHER" id="PTHR37814">
    <property type="entry name" value="CONSERVED MEMBRANE PROTEIN"/>
    <property type="match status" value="1"/>
</dbReference>
<dbReference type="OrthoDB" id="4424890at2"/>
<feature type="transmembrane region" description="Helical" evidence="1">
    <location>
        <begin position="266"/>
        <end position="288"/>
    </location>
</feature>
<keyword evidence="3" id="KW-1185">Reference proteome</keyword>
<sequence>MRRQSMLGAVRVAATYTGTIIGAGFASGQEMLQFFIAYGSIGLAGILLAGGLFAWLGSRMLELGYRFKLTGYPEALQHICGKKTGWILDFLTAGFLFGVMTVMLAGTGVIVENYFYVSAAAGILTVAAAVAATVWGGIENIANANMLVTPLLALSALIIGIHSLLYHGLNFSLLNIPVQEFIHPAPHWLLAALLYVSYNLVVSSTVLVPLGAQIRSHHIRKAGGILGGLSLGLLAGFIAVIIMLHYPLVLQYEVPMLYIASGQATWIHMLYAFTLLAAMYTTAVACLFGCSDKLHTATGLNRLLSILVMTGLALWCSQKGFSHLIALIFPLFGYATLWFTFRLVWLSLPGRKLH</sequence>
<dbReference type="PANTHER" id="PTHR37814:SF1">
    <property type="entry name" value="MEMBRANE PROTEIN"/>
    <property type="match status" value="1"/>
</dbReference>
<keyword evidence="1" id="KW-0472">Membrane</keyword>
<proteinExistence type="predicted"/>
<dbReference type="InterPro" id="IPR038728">
    <property type="entry name" value="YkvI-like"/>
</dbReference>
<accession>A0A498RLB2</accession>
<dbReference type="EMBL" id="UPPP01000134">
    <property type="protein sequence ID" value="VBB09848.1"/>
    <property type="molecule type" value="Genomic_DNA"/>
</dbReference>
<dbReference type="AlphaFoldDB" id="A0A498RLB2"/>
<keyword evidence="1" id="KW-0812">Transmembrane</keyword>
<feature type="transmembrane region" description="Helical" evidence="1">
    <location>
        <begin position="300"/>
        <end position="318"/>
    </location>
</feature>
<feature type="transmembrane region" description="Helical" evidence="1">
    <location>
        <begin position="114"/>
        <end position="135"/>
    </location>
</feature>
<organism evidence="2 3">
    <name type="scientific">Lucifera butyrica</name>
    <dbReference type="NCBI Taxonomy" id="1351585"/>
    <lineage>
        <taxon>Bacteria</taxon>
        <taxon>Bacillati</taxon>
        <taxon>Bacillota</taxon>
        <taxon>Negativicutes</taxon>
        <taxon>Veillonellales</taxon>
        <taxon>Veillonellaceae</taxon>
        <taxon>Lucifera</taxon>
    </lineage>
</organism>
<gene>
    <name evidence="2" type="ORF">LUCI_5146</name>
</gene>
<evidence type="ECO:0000313" key="2">
    <source>
        <dbReference type="EMBL" id="VBB09848.1"/>
    </source>
</evidence>
<evidence type="ECO:0000313" key="3">
    <source>
        <dbReference type="Proteomes" id="UP000277811"/>
    </source>
</evidence>
<feature type="transmembrane region" description="Helical" evidence="1">
    <location>
        <begin position="188"/>
        <end position="212"/>
    </location>
</feature>
<feature type="transmembrane region" description="Helical" evidence="1">
    <location>
        <begin position="32"/>
        <end position="56"/>
    </location>
</feature>
<reference evidence="2 3" key="1">
    <citation type="submission" date="2018-06" db="EMBL/GenBank/DDBJ databases">
        <authorList>
            <person name="Strepis N."/>
        </authorList>
    </citation>
    <scope>NUCLEOTIDE SEQUENCE [LARGE SCALE GENOMIC DNA]</scope>
    <source>
        <strain evidence="2">LUCI</strain>
    </source>
</reference>
<protein>
    <recommendedName>
        <fullName evidence="4">Membrane protein YkvI</fullName>
    </recommendedName>
</protein>
<dbReference type="RefSeq" id="WP_122630697.1">
    <property type="nucleotide sequence ID" value="NZ_UPPP01000134.1"/>
</dbReference>
<name>A0A498RLB2_9FIRM</name>
<feature type="transmembrane region" description="Helical" evidence="1">
    <location>
        <begin position="324"/>
        <end position="345"/>
    </location>
</feature>
<keyword evidence="1" id="KW-1133">Transmembrane helix</keyword>
<feature type="transmembrane region" description="Helical" evidence="1">
    <location>
        <begin position="147"/>
        <end position="168"/>
    </location>
</feature>
<feature type="transmembrane region" description="Helical" evidence="1">
    <location>
        <begin position="86"/>
        <end position="108"/>
    </location>
</feature>